<reference evidence="3 4" key="1">
    <citation type="submission" date="2019-02" db="EMBL/GenBank/DDBJ databases">
        <title>Draft genome sequences of novel Actinobacteria.</title>
        <authorList>
            <person name="Sahin N."/>
            <person name="Ay H."/>
            <person name="Saygin H."/>
        </authorList>
    </citation>
    <scope>NUCLEOTIDE SEQUENCE [LARGE SCALE GENOMIC DNA]</scope>
    <source>
        <strain evidence="3 4">KC603</strain>
    </source>
</reference>
<evidence type="ECO:0000313" key="4">
    <source>
        <dbReference type="Proteomes" id="UP000295621"/>
    </source>
</evidence>
<sequence length="291" mass="30472">MARPEAGDVVSFGYFLVPNAADPLVETARLAESLGLEYVGIQDHPYQRRFVDTLVLSSAILTATSSLRVFPDVACLPLRPPGVLAKAAASLDVLSGGRFELGLGAGAFWDAIEGYGGARRSPGEALAALGEAVEVIRLLWSGDRGLRFEGSHYHLRGMHSGPLPAHDIGIWIGAYGPRALALTGRVADGWVPSVSAQVVGRLPELNDRVDAGAADAGRDPSAVKRVYNVGGTITGGASEGYLDGPPSQWVDELSALVTDHRADVLVFGGPVDQLRTFAEEVAPAVRAATSP</sequence>
<dbReference type="GO" id="GO:0016705">
    <property type="term" value="F:oxidoreductase activity, acting on paired donors, with incorporation or reduction of molecular oxygen"/>
    <property type="evidence" value="ECO:0007669"/>
    <property type="project" value="InterPro"/>
</dbReference>
<accession>A0A4R4RFJ4</accession>
<evidence type="ECO:0000256" key="1">
    <source>
        <dbReference type="ARBA" id="ARBA00023002"/>
    </source>
</evidence>
<proteinExistence type="predicted"/>
<dbReference type="PANTHER" id="PTHR43244">
    <property type="match status" value="1"/>
</dbReference>
<dbReference type="InterPro" id="IPR050564">
    <property type="entry name" value="F420-G6PD/mer"/>
</dbReference>
<feature type="domain" description="Luciferase-like" evidence="2">
    <location>
        <begin position="20"/>
        <end position="228"/>
    </location>
</feature>
<gene>
    <name evidence="3" type="ORF">E1212_22070</name>
</gene>
<dbReference type="PANTHER" id="PTHR43244:SF1">
    <property type="entry name" value="5,10-METHYLENETETRAHYDROMETHANOPTERIN REDUCTASE"/>
    <property type="match status" value="1"/>
</dbReference>
<dbReference type="InterPro" id="IPR036661">
    <property type="entry name" value="Luciferase-like_sf"/>
</dbReference>
<dbReference type="AlphaFoldDB" id="A0A4R4RFJ4"/>
<dbReference type="Pfam" id="PF00296">
    <property type="entry name" value="Bac_luciferase"/>
    <property type="match status" value="1"/>
</dbReference>
<keyword evidence="4" id="KW-1185">Reference proteome</keyword>
<name>A0A4R4RFJ4_9ACTN</name>
<dbReference type="InterPro" id="IPR011251">
    <property type="entry name" value="Luciferase-like_dom"/>
</dbReference>
<evidence type="ECO:0000259" key="2">
    <source>
        <dbReference type="Pfam" id="PF00296"/>
    </source>
</evidence>
<comment type="caution">
    <text evidence="3">The sequence shown here is derived from an EMBL/GenBank/DDBJ whole genome shotgun (WGS) entry which is preliminary data.</text>
</comment>
<dbReference type="CDD" id="cd01097">
    <property type="entry name" value="Tetrahydromethanopterin_reductase"/>
    <property type="match status" value="1"/>
</dbReference>
<organism evidence="3 4">
    <name type="scientific">Jiangella ureilytica</name>
    <dbReference type="NCBI Taxonomy" id="2530374"/>
    <lineage>
        <taxon>Bacteria</taxon>
        <taxon>Bacillati</taxon>
        <taxon>Actinomycetota</taxon>
        <taxon>Actinomycetes</taxon>
        <taxon>Jiangellales</taxon>
        <taxon>Jiangellaceae</taxon>
        <taxon>Jiangella</taxon>
    </lineage>
</organism>
<evidence type="ECO:0000313" key="3">
    <source>
        <dbReference type="EMBL" id="TDC48151.1"/>
    </source>
</evidence>
<dbReference type="Gene3D" id="3.20.20.30">
    <property type="entry name" value="Luciferase-like domain"/>
    <property type="match status" value="1"/>
</dbReference>
<dbReference type="Proteomes" id="UP000295621">
    <property type="component" value="Unassembled WGS sequence"/>
</dbReference>
<dbReference type="EMBL" id="SMKL01000061">
    <property type="protein sequence ID" value="TDC48151.1"/>
    <property type="molecule type" value="Genomic_DNA"/>
</dbReference>
<dbReference type="OrthoDB" id="9775082at2"/>
<keyword evidence="1" id="KW-0560">Oxidoreductase</keyword>
<dbReference type="SUPFAM" id="SSF51679">
    <property type="entry name" value="Bacterial luciferase-like"/>
    <property type="match status" value="1"/>
</dbReference>
<protein>
    <submittedName>
        <fullName evidence="3">LLM class flavin-dependent oxidoreductase</fullName>
    </submittedName>
</protein>